<dbReference type="GO" id="GO:0043812">
    <property type="term" value="F:phosphatidylinositol-4-phosphate phosphatase activity"/>
    <property type="evidence" value="ECO:0007669"/>
    <property type="project" value="TreeGrafter"/>
</dbReference>
<name>A0A811JUI2_9BILA</name>
<dbReference type="OrthoDB" id="405996at2759"/>
<dbReference type="InterPro" id="IPR022158">
    <property type="entry name" value="Inositol_phosphatase"/>
</dbReference>
<dbReference type="PROSITE" id="PS50275">
    <property type="entry name" value="SAC"/>
    <property type="match status" value="1"/>
</dbReference>
<dbReference type="GO" id="GO:0005769">
    <property type="term" value="C:early endosome"/>
    <property type="evidence" value="ECO:0007669"/>
    <property type="project" value="TreeGrafter"/>
</dbReference>
<gene>
    <name evidence="2" type="ORF">BOKJ2_LOCUS1653</name>
</gene>
<dbReference type="PANTHER" id="PTHR45662">
    <property type="entry name" value="PHOSPHATIDYLINOSITIDE PHOSPHATASE SAC1"/>
    <property type="match status" value="1"/>
</dbReference>
<sequence length="817" mass="92550">MTENVEDKECSNFQFISTPSDFFLKGIRSVLKCNRETGKLSLASHTELADLDCLNVLGSFSGFFGRLECDNCTYLLLISQSTKIGTFGPEDSPVYRIDRLVAIPVVNDGNLAPDCLENDTGFERIKNQQKKLFNFVTNRSNTSRLIDEVLKLVNVSGSFYYSESHDLTLRSQRHSKNPDESALEFFWNRNLLSDLFEDGKQVHNTSEWVLRIIHGYFEQKFLSYETESQLRLTLVSRRSVHRAGCRYLRRGIDGDGNVANFVETEMMLNIFGHTLSFVQLRGSIPAFWSQKGYRYRPPLVIDKEIDESIPACKSHFEKIKDEYGTPVSIVNLVDHTGREFALGETFLQHVLKMNDDDIRYFSFDFHDHCRALRFDNVSILMNALEPTLSQTGFCWIDKGGQMVREQKGIIRTNCVDCLDRTNVVQSAISQNVVSCQALKLGLIEPFTDTPEILVRLLQTMWAEHGDFISRQYAGTNALKGDITRGGQRKLVGLMKDGYNSASRYYLSHVKDAQRQRAMDAITSGSGKTVFISKNEAEMGIEAKEMETVEEEEEVENIGRMVHETARFILPENEVLVGGWALVEASSSSNQVDTVLLLTRSQLFIALYSEDSEKLLDLTKISFPEVKLIETGPVDKTDKIYLRIHWESNEKLKFKTWRAASVRLFNNVAIAIKDESEGDEYVLSIAEQMRITLQMTDNAVEVRKVNRLDNNTSPVGFNRSNFLNSLGSKIKLPGIKRSNAGKDLLTPPTMSTSKSDGLLSTSGLIGKLQDKFKVPLTRSTNQVNTDSIIDIEEMKPERDPFESYKDSILKSNSQIVML</sequence>
<dbReference type="Pfam" id="PF02383">
    <property type="entry name" value="Syja_N"/>
    <property type="match status" value="1"/>
</dbReference>
<dbReference type="Proteomes" id="UP000614601">
    <property type="component" value="Unassembled WGS sequence"/>
</dbReference>
<keyword evidence="3" id="KW-1185">Reference proteome</keyword>
<dbReference type="PANTHER" id="PTHR45662:SF8">
    <property type="entry name" value="PHOSPHATIDYLINOSITIDE PHOSPHATASE SAC2"/>
    <property type="match status" value="1"/>
</dbReference>
<comment type="caution">
    <text evidence="2">The sequence shown here is derived from an EMBL/GenBank/DDBJ whole genome shotgun (WGS) entry which is preliminary data.</text>
</comment>
<dbReference type="Proteomes" id="UP000783686">
    <property type="component" value="Unassembled WGS sequence"/>
</dbReference>
<evidence type="ECO:0000313" key="3">
    <source>
        <dbReference type="Proteomes" id="UP000614601"/>
    </source>
</evidence>
<reference evidence="2" key="1">
    <citation type="submission" date="2020-09" db="EMBL/GenBank/DDBJ databases">
        <authorList>
            <person name="Kikuchi T."/>
        </authorList>
    </citation>
    <scope>NUCLEOTIDE SEQUENCE</scope>
    <source>
        <strain evidence="2">SH1</strain>
    </source>
</reference>
<dbReference type="EMBL" id="CAJFCW020000001">
    <property type="protein sequence ID" value="CAG9083852.1"/>
    <property type="molecule type" value="Genomic_DNA"/>
</dbReference>
<evidence type="ECO:0000313" key="2">
    <source>
        <dbReference type="EMBL" id="CAD5206969.1"/>
    </source>
</evidence>
<dbReference type="AlphaFoldDB" id="A0A811JUI2"/>
<dbReference type="GO" id="GO:0045334">
    <property type="term" value="C:clathrin-coated endocytic vesicle"/>
    <property type="evidence" value="ECO:0007669"/>
    <property type="project" value="TreeGrafter"/>
</dbReference>
<accession>A0A811JUI2</accession>
<dbReference type="GO" id="GO:0046856">
    <property type="term" value="P:phosphatidylinositol dephosphorylation"/>
    <property type="evidence" value="ECO:0007669"/>
    <property type="project" value="TreeGrafter"/>
</dbReference>
<dbReference type="InterPro" id="IPR002013">
    <property type="entry name" value="SAC_dom"/>
</dbReference>
<protein>
    <recommendedName>
        <fullName evidence="1">SAC domain-containing protein</fullName>
    </recommendedName>
</protein>
<proteinExistence type="predicted"/>
<evidence type="ECO:0000259" key="1">
    <source>
        <dbReference type="PROSITE" id="PS50275"/>
    </source>
</evidence>
<dbReference type="Pfam" id="PF12456">
    <property type="entry name" value="hSac2"/>
    <property type="match status" value="1"/>
</dbReference>
<dbReference type="EMBL" id="CAJFDH010000001">
    <property type="protein sequence ID" value="CAD5206969.1"/>
    <property type="molecule type" value="Genomic_DNA"/>
</dbReference>
<dbReference type="GO" id="GO:2001135">
    <property type="term" value="P:regulation of endocytic recycling"/>
    <property type="evidence" value="ECO:0007669"/>
    <property type="project" value="TreeGrafter"/>
</dbReference>
<organism evidence="2 3">
    <name type="scientific">Bursaphelenchus okinawaensis</name>
    <dbReference type="NCBI Taxonomy" id="465554"/>
    <lineage>
        <taxon>Eukaryota</taxon>
        <taxon>Metazoa</taxon>
        <taxon>Ecdysozoa</taxon>
        <taxon>Nematoda</taxon>
        <taxon>Chromadorea</taxon>
        <taxon>Rhabditida</taxon>
        <taxon>Tylenchina</taxon>
        <taxon>Tylenchomorpha</taxon>
        <taxon>Aphelenchoidea</taxon>
        <taxon>Aphelenchoididae</taxon>
        <taxon>Bursaphelenchus</taxon>
    </lineage>
</organism>
<feature type="domain" description="SAC" evidence="1">
    <location>
        <begin position="150"/>
        <end position="474"/>
    </location>
</feature>